<protein>
    <submittedName>
        <fullName evidence="1">ATP-binding protein</fullName>
    </submittedName>
</protein>
<keyword evidence="2" id="KW-1185">Reference proteome</keyword>
<reference evidence="1" key="1">
    <citation type="submission" date="2019-04" db="EMBL/GenBank/DDBJ databases">
        <title>Microbes associate with the intestines of laboratory mice.</title>
        <authorList>
            <person name="Navarre W."/>
            <person name="Wong E."/>
            <person name="Huang K."/>
            <person name="Tropini C."/>
            <person name="Ng K."/>
            <person name="Yu B."/>
        </authorList>
    </citation>
    <scope>NUCLEOTIDE SEQUENCE</scope>
    <source>
        <strain evidence="1">NM73_A23</strain>
    </source>
</reference>
<gene>
    <name evidence="1" type="ORF">E5358_01305</name>
</gene>
<accession>A0AC61QTF6</accession>
<dbReference type="Proteomes" id="UP000308886">
    <property type="component" value="Unassembled WGS sequence"/>
</dbReference>
<sequence>MKSQGQSITASTIIEYIKYISEAYILHKVNRYDIHGKKLFDSNGKFYFEDHGLRNALVGGNREGDIEKILENIIYQQLIRMGYEVTVGQLQAGEIDFVCSKKGGKRFYVQTSYIIADEETYKREFGNLASIKDNYPKYVISMTPLVTKSDNNGLTHLGLRTFLMMDKL</sequence>
<evidence type="ECO:0000313" key="1">
    <source>
        <dbReference type="EMBL" id="TGX83845.1"/>
    </source>
</evidence>
<name>A0AC61QTF6_9BACT</name>
<dbReference type="EMBL" id="SRZC01000002">
    <property type="protein sequence ID" value="TGX83845.1"/>
    <property type="molecule type" value="Genomic_DNA"/>
</dbReference>
<proteinExistence type="predicted"/>
<evidence type="ECO:0000313" key="2">
    <source>
        <dbReference type="Proteomes" id="UP000308886"/>
    </source>
</evidence>
<comment type="caution">
    <text evidence="1">The sequence shown here is derived from an EMBL/GenBank/DDBJ whole genome shotgun (WGS) entry which is preliminary data.</text>
</comment>
<keyword evidence="1" id="KW-0067">ATP-binding</keyword>
<keyword evidence="1" id="KW-0547">Nucleotide-binding</keyword>
<organism evidence="1 2">
    <name type="scientific">Palleniella muris</name>
    <dbReference type="NCBI Taxonomy" id="3038145"/>
    <lineage>
        <taxon>Bacteria</taxon>
        <taxon>Pseudomonadati</taxon>
        <taxon>Bacteroidota</taxon>
        <taxon>Bacteroidia</taxon>
        <taxon>Bacteroidales</taxon>
        <taxon>Prevotellaceae</taxon>
        <taxon>Palleniella</taxon>
    </lineage>
</organism>